<keyword evidence="2" id="KW-1185">Reference proteome</keyword>
<gene>
    <name evidence="1" type="ORF">NDU88_011488</name>
</gene>
<name>A0AAV7PXX2_PLEWA</name>
<protein>
    <submittedName>
        <fullName evidence="1">Uncharacterized protein</fullName>
    </submittedName>
</protein>
<reference evidence="1" key="1">
    <citation type="journal article" date="2022" name="bioRxiv">
        <title>Sequencing and chromosome-scale assembly of the giantPleurodeles waltlgenome.</title>
        <authorList>
            <person name="Brown T."/>
            <person name="Elewa A."/>
            <person name="Iarovenko S."/>
            <person name="Subramanian E."/>
            <person name="Araus A.J."/>
            <person name="Petzold A."/>
            <person name="Susuki M."/>
            <person name="Suzuki K.-i.T."/>
            <person name="Hayashi T."/>
            <person name="Toyoda A."/>
            <person name="Oliveira C."/>
            <person name="Osipova E."/>
            <person name="Leigh N.D."/>
            <person name="Simon A."/>
            <person name="Yun M.H."/>
        </authorList>
    </citation>
    <scope>NUCLEOTIDE SEQUENCE</scope>
    <source>
        <strain evidence="1">20211129_DDA</strain>
        <tissue evidence="1">Liver</tissue>
    </source>
</reference>
<evidence type="ECO:0000313" key="2">
    <source>
        <dbReference type="Proteomes" id="UP001066276"/>
    </source>
</evidence>
<organism evidence="1 2">
    <name type="scientific">Pleurodeles waltl</name>
    <name type="common">Iberian ribbed newt</name>
    <dbReference type="NCBI Taxonomy" id="8319"/>
    <lineage>
        <taxon>Eukaryota</taxon>
        <taxon>Metazoa</taxon>
        <taxon>Chordata</taxon>
        <taxon>Craniata</taxon>
        <taxon>Vertebrata</taxon>
        <taxon>Euteleostomi</taxon>
        <taxon>Amphibia</taxon>
        <taxon>Batrachia</taxon>
        <taxon>Caudata</taxon>
        <taxon>Salamandroidea</taxon>
        <taxon>Salamandridae</taxon>
        <taxon>Pleurodelinae</taxon>
        <taxon>Pleurodeles</taxon>
    </lineage>
</organism>
<comment type="caution">
    <text evidence="1">The sequence shown here is derived from an EMBL/GenBank/DDBJ whole genome shotgun (WGS) entry which is preliminary data.</text>
</comment>
<dbReference type="Proteomes" id="UP001066276">
    <property type="component" value="Chromosome 7"/>
</dbReference>
<dbReference type="EMBL" id="JANPWB010000011">
    <property type="protein sequence ID" value="KAJ1133191.1"/>
    <property type="molecule type" value="Genomic_DNA"/>
</dbReference>
<dbReference type="AlphaFoldDB" id="A0AAV7PXX2"/>
<sequence>MLGVARQHSACIPAHECSEGSERCWVTIFTLFPRTSALTGRWPLPGNITRAFQRVNAQKDLSVARFLGDTSHAVIKLHIEFYYTFTP</sequence>
<proteinExistence type="predicted"/>
<evidence type="ECO:0000313" key="1">
    <source>
        <dbReference type="EMBL" id="KAJ1133191.1"/>
    </source>
</evidence>
<accession>A0AAV7PXX2</accession>